<evidence type="ECO:0000256" key="5">
    <source>
        <dbReference type="SAM" id="SignalP"/>
    </source>
</evidence>
<gene>
    <name evidence="8" type="ORF">CD039_01315</name>
</gene>
<evidence type="ECO:0000256" key="2">
    <source>
        <dbReference type="ARBA" id="ARBA00022801"/>
    </source>
</evidence>
<dbReference type="Pfam" id="PF01476">
    <property type="entry name" value="LysM"/>
    <property type="match status" value="2"/>
</dbReference>
<dbReference type="PANTHER" id="PTHR33734">
    <property type="entry name" value="LYSM DOMAIN-CONTAINING GPI-ANCHORED PROTEIN 2"/>
    <property type="match status" value="1"/>
</dbReference>
<feature type="domain" description="LysM" evidence="7">
    <location>
        <begin position="27"/>
        <end position="70"/>
    </location>
</feature>
<evidence type="ECO:0000256" key="1">
    <source>
        <dbReference type="ARBA" id="ARBA00022729"/>
    </source>
</evidence>
<keyword evidence="2" id="KW-0378">Hydrolase</keyword>
<dbReference type="InterPro" id="IPR009148">
    <property type="entry name" value="PcsB-like"/>
</dbReference>
<dbReference type="GO" id="GO:0016787">
    <property type="term" value="F:hydrolase activity"/>
    <property type="evidence" value="ECO:0007669"/>
    <property type="project" value="UniProtKB-KW"/>
</dbReference>
<name>A0A2K4FDJ0_9STAP</name>
<keyword evidence="9" id="KW-1185">Reference proteome</keyword>
<evidence type="ECO:0000256" key="4">
    <source>
        <dbReference type="SAM" id="MobiDB-lite"/>
    </source>
</evidence>
<dbReference type="OrthoDB" id="2409959at2"/>
<dbReference type="GeneID" id="98296983"/>
<sequence>MKKMITLSAVSSAALFFGIHGVASADQVHTVKDDAQLSDIASTFATNSNELKSLNNINSNSVNAGTDLIIPDVDIYEVKAGDSIQGIAETHNLTVEQLYQLNPYLGDVIHPGDLLAISEKGSAHLYNLYQAYSQGGRTYAPATNYASYNATQSSASYGANTGAVTQAPATQAAPTTGQTSSPASYTQSYAPTAPQSYTTTTKASQASQHYSAPATVHHPAASNAANSYSWGYCTYYAFERRQQLGRGIGNYWGNANNWANAAQRNGYTVNRTPEVGAVFQTTAGSYGHVGVVERKNNDGSILVSEMNWNGGFGKKSYRTVTNPGQYSYIH</sequence>
<dbReference type="CDD" id="cd00118">
    <property type="entry name" value="LysM"/>
    <property type="match status" value="2"/>
</dbReference>
<protein>
    <recommendedName>
        <fullName evidence="10">CHAP domain-containing protein</fullName>
    </recommendedName>
</protein>
<dbReference type="Pfam" id="PF05257">
    <property type="entry name" value="CHAP"/>
    <property type="match status" value="1"/>
</dbReference>
<dbReference type="RefSeq" id="WP_103370822.1">
    <property type="nucleotide sequence ID" value="NZ_CBCRVO010000001.1"/>
</dbReference>
<dbReference type="PANTHER" id="PTHR33734:SF22">
    <property type="entry name" value="MEMBRANE-BOUND LYTIC MUREIN TRANSGLYCOSYLASE D"/>
    <property type="match status" value="1"/>
</dbReference>
<evidence type="ECO:0000259" key="6">
    <source>
        <dbReference type="PROSITE" id="PS50911"/>
    </source>
</evidence>
<evidence type="ECO:0000256" key="3">
    <source>
        <dbReference type="ARBA" id="ARBA00023316"/>
    </source>
</evidence>
<dbReference type="PROSITE" id="PS50911">
    <property type="entry name" value="CHAP"/>
    <property type="match status" value="1"/>
</dbReference>
<dbReference type="InterPro" id="IPR038765">
    <property type="entry name" value="Papain-like_cys_pep_sf"/>
</dbReference>
<proteinExistence type="predicted"/>
<dbReference type="GO" id="GO:0071555">
    <property type="term" value="P:cell wall organization"/>
    <property type="evidence" value="ECO:0007669"/>
    <property type="project" value="UniProtKB-KW"/>
</dbReference>
<dbReference type="Gene3D" id="3.90.1720.10">
    <property type="entry name" value="endopeptidase domain like (from Nostoc punctiforme)"/>
    <property type="match status" value="1"/>
</dbReference>
<feature type="compositionally biased region" description="Polar residues" evidence="4">
    <location>
        <begin position="180"/>
        <end position="204"/>
    </location>
</feature>
<keyword evidence="3" id="KW-0961">Cell wall biogenesis/degradation</keyword>
<dbReference type="InterPro" id="IPR018392">
    <property type="entry name" value="LysM"/>
</dbReference>
<keyword evidence="1 5" id="KW-0732">Signal</keyword>
<evidence type="ECO:0000313" key="8">
    <source>
        <dbReference type="EMBL" id="POA09428.1"/>
    </source>
</evidence>
<feature type="domain" description="Peptidase C51" evidence="6">
    <location>
        <begin position="208"/>
        <end position="330"/>
    </location>
</feature>
<evidence type="ECO:0000259" key="7">
    <source>
        <dbReference type="PROSITE" id="PS51782"/>
    </source>
</evidence>
<dbReference type="AlphaFoldDB" id="A0A2K4FDJ0"/>
<feature type="domain" description="LysM" evidence="7">
    <location>
        <begin position="74"/>
        <end position="117"/>
    </location>
</feature>
<dbReference type="PRINTS" id="PR01852">
    <property type="entry name" value="SIBAPROTEIN"/>
</dbReference>
<reference evidence="8 9" key="1">
    <citation type="submission" date="2017-08" db="EMBL/GenBank/DDBJ databases">
        <title>Draft genome sequences of 64 type strains of genus Staph aureus.</title>
        <authorList>
            <person name="Cole K."/>
            <person name="Golubchik T."/>
            <person name="Russell J."/>
            <person name="Foster D."/>
            <person name="Llewelyn M."/>
            <person name="Wilson D."/>
            <person name="Crook D."/>
            <person name="Paul J."/>
        </authorList>
    </citation>
    <scope>NUCLEOTIDE SEQUENCE [LARGE SCALE GENOMIC DNA]</scope>
    <source>
        <strain evidence="8 9">DSM 29875</strain>
    </source>
</reference>
<dbReference type="EMBL" id="PPPX01000001">
    <property type="protein sequence ID" value="POA09428.1"/>
    <property type="molecule type" value="Genomic_DNA"/>
</dbReference>
<dbReference type="SMART" id="SM00257">
    <property type="entry name" value="LysM"/>
    <property type="match status" value="2"/>
</dbReference>
<dbReference type="SUPFAM" id="SSF54001">
    <property type="entry name" value="Cysteine proteinases"/>
    <property type="match status" value="1"/>
</dbReference>
<dbReference type="Proteomes" id="UP000242712">
    <property type="component" value="Unassembled WGS sequence"/>
</dbReference>
<organism evidence="8 9">
    <name type="scientific">Staphylococcus argensis</name>
    <dbReference type="NCBI Taxonomy" id="1607738"/>
    <lineage>
        <taxon>Bacteria</taxon>
        <taxon>Bacillati</taxon>
        <taxon>Bacillota</taxon>
        <taxon>Bacilli</taxon>
        <taxon>Bacillales</taxon>
        <taxon>Staphylococcaceae</taxon>
        <taxon>Staphylococcus</taxon>
    </lineage>
</organism>
<dbReference type="InterPro" id="IPR007921">
    <property type="entry name" value="CHAP_dom"/>
</dbReference>
<comment type="caution">
    <text evidence="8">The sequence shown here is derived from an EMBL/GenBank/DDBJ whole genome shotgun (WGS) entry which is preliminary data.</text>
</comment>
<dbReference type="InterPro" id="IPR036779">
    <property type="entry name" value="LysM_dom_sf"/>
</dbReference>
<dbReference type="SUPFAM" id="SSF54106">
    <property type="entry name" value="LysM domain"/>
    <property type="match status" value="2"/>
</dbReference>
<feature type="compositionally biased region" description="Low complexity" evidence="4">
    <location>
        <begin position="168"/>
        <end position="179"/>
    </location>
</feature>
<feature type="region of interest" description="Disordered" evidence="4">
    <location>
        <begin position="168"/>
        <end position="204"/>
    </location>
</feature>
<feature type="chain" id="PRO_5014406354" description="CHAP domain-containing protein" evidence="5">
    <location>
        <begin position="26"/>
        <end position="330"/>
    </location>
</feature>
<dbReference type="GO" id="GO:0008932">
    <property type="term" value="F:lytic endotransglycosylase activity"/>
    <property type="evidence" value="ECO:0007669"/>
    <property type="project" value="TreeGrafter"/>
</dbReference>
<dbReference type="PROSITE" id="PS51782">
    <property type="entry name" value="LYSM"/>
    <property type="match status" value="2"/>
</dbReference>
<evidence type="ECO:0008006" key="10">
    <source>
        <dbReference type="Google" id="ProtNLM"/>
    </source>
</evidence>
<dbReference type="Gene3D" id="3.10.350.10">
    <property type="entry name" value="LysM domain"/>
    <property type="match status" value="2"/>
</dbReference>
<accession>A0A2K4FDJ0</accession>
<evidence type="ECO:0000313" key="9">
    <source>
        <dbReference type="Proteomes" id="UP000242712"/>
    </source>
</evidence>
<feature type="signal peptide" evidence="5">
    <location>
        <begin position="1"/>
        <end position="25"/>
    </location>
</feature>